<dbReference type="EMBL" id="BAAFSV010000005">
    <property type="protein sequence ID" value="GAB1318675.1"/>
    <property type="molecule type" value="Genomic_DNA"/>
</dbReference>
<gene>
    <name evidence="2" type="ORF">MFIFM68171_08885</name>
</gene>
<dbReference type="Proteomes" id="UP001628179">
    <property type="component" value="Unassembled WGS sequence"/>
</dbReference>
<evidence type="ECO:0000313" key="2">
    <source>
        <dbReference type="EMBL" id="GAB1318675.1"/>
    </source>
</evidence>
<dbReference type="RefSeq" id="XP_070920405.1">
    <property type="nucleotide sequence ID" value="XM_071064304.1"/>
</dbReference>
<dbReference type="GeneID" id="98179627"/>
<accession>A0ABQ0GMA0</accession>
<proteinExistence type="predicted"/>
<feature type="chain" id="PRO_5045280094" evidence="1">
    <location>
        <begin position="20"/>
        <end position="190"/>
    </location>
</feature>
<feature type="signal peptide" evidence="1">
    <location>
        <begin position="1"/>
        <end position="19"/>
    </location>
</feature>
<comment type="caution">
    <text evidence="2">The sequence shown here is derived from an EMBL/GenBank/DDBJ whole genome shotgun (WGS) entry which is preliminary data.</text>
</comment>
<evidence type="ECO:0000313" key="3">
    <source>
        <dbReference type="Proteomes" id="UP001628179"/>
    </source>
</evidence>
<sequence length="190" mass="19189">MKYSSALLLAATAFTGIWAAPAPQPVTTAKNALEQVASLPRGSDLSLSLDGTDVSVGVGKRSSPPAVNWGGVTHPAKRQTTVLGLAPDQLTALANSLGLPLDQVLASVTQVETFVTGLLGAAGLSVTLLVQLTAAQVGLLISTLLTLANLSPTGVLALLPLSLDQVLAQLTPILSNVTALVTQLLASLGL</sequence>
<evidence type="ECO:0000256" key="1">
    <source>
        <dbReference type="SAM" id="SignalP"/>
    </source>
</evidence>
<organism evidence="2 3">
    <name type="scientific">Madurella fahalii</name>
    <dbReference type="NCBI Taxonomy" id="1157608"/>
    <lineage>
        <taxon>Eukaryota</taxon>
        <taxon>Fungi</taxon>
        <taxon>Dikarya</taxon>
        <taxon>Ascomycota</taxon>
        <taxon>Pezizomycotina</taxon>
        <taxon>Sordariomycetes</taxon>
        <taxon>Sordariomycetidae</taxon>
        <taxon>Sordariales</taxon>
        <taxon>Sordariales incertae sedis</taxon>
        <taxon>Madurella</taxon>
    </lineage>
</organism>
<keyword evidence="1" id="KW-0732">Signal</keyword>
<reference evidence="2 3" key="1">
    <citation type="submission" date="2024-09" db="EMBL/GenBank/DDBJ databases">
        <title>Itraconazole resistance in Madurella fahalii resulting from another homologue of gene encoding cytochrome P450 14-alpha sterol demethylase (CYP51).</title>
        <authorList>
            <person name="Yoshioka I."/>
            <person name="Fahal A.H."/>
            <person name="Kaneko S."/>
            <person name="Yaguchi T."/>
        </authorList>
    </citation>
    <scope>NUCLEOTIDE SEQUENCE [LARGE SCALE GENOMIC DNA]</scope>
    <source>
        <strain evidence="2 3">IFM 68171</strain>
    </source>
</reference>
<protein>
    <submittedName>
        <fullName evidence="2">Uncharacterized protein</fullName>
    </submittedName>
</protein>
<name>A0ABQ0GMA0_9PEZI</name>
<keyword evidence="3" id="KW-1185">Reference proteome</keyword>